<dbReference type="SUPFAM" id="SSF49695">
    <property type="entry name" value="gamma-Crystallin-like"/>
    <property type="match status" value="1"/>
</dbReference>
<protein>
    <submittedName>
        <fullName evidence="2">Uncharacterized protein</fullName>
    </submittedName>
</protein>
<dbReference type="EMBL" id="JAFIQS010000006">
    <property type="protein sequence ID" value="KAG5168512.1"/>
    <property type="molecule type" value="Genomic_DNA"/>
</dbReference>
<proteinExistence type="predicted"/>
<keyword evidence="1" id="KW-0732">Signal</keyword>
<reference evidence="2" key="1">
    <citation type="submission" date="2021-02" db="EMBL/GenBank/DDBJ databases">
        <title>Psilocybe cubensis genome.</title>
        <authorList>
            <person name="Mckernan K.J."/>
            <person name="Crawford S."/>
            <person name="Trippe A."/>
            <person name="Kane L.T."/>
            <person name="Mclaughlin S."/>
        </authorList>
    </citation>
    <scope>NUCLEOTIDE SEQUENCE [LARGE SCALE GENOMIC DNA]</scope>
    <source>
        <strain evidence="2">MGC-MH-2018</strain>
    </source>
</reference>
<dbReference type="Gene3D" id="2.60.20.10">
    <property type="entry name" value="Crystallins"/>
    <property type="match status" value="1"/>
</dbReference>
<dbReference type="InterPro" id="IPR011024">
    <property type="entry name" value="G_crystallin-like"/>
</dbReference>
<sequence>MKFTVSISSLVFAAVSSAVAVQAASPIARSANALSIIFYDDINFVGNTYSPTNAQPDTCIDLPSSWRNRAESMSVGSGYTCTFYGFTGCQGAGRVQAGRVATLPTTGNPVLYQNIESFECTSF</sequence>
<evidence type="ECO:0000313" key="2">
    <source>
        <dbReference type="EMBL" id="KAG5168512.1"/>
    </source>
</evidence>
<dbReference type="AlphaFoldDB" id="A0A8H8CJ91"/>
<gene>
    <name evidence="2" type="ORF">JR316_007112</name>
</gene>
<evidence type="ECO:0000256" key="1">
    <source>
        <dbReference type="SAM" id="SignalP"/>
    </source>
</evidence>
<comment type="caution">
    <text evidence="2">The sequence shown here is derived from an EMBL/GenBank/DDBJ whole genome shotgun (WGS) entry which is preliminary data.</text>
</comment>
<feature type="chain" id="PRO_5034865458" evidence="1">
    <location>
        <begin position="24"/>
        <end position="123"/>
    </location>
</feature>
<accession>A0A8H8CJ91</accession>
<organism evidence="2">
    <name type="scientific">Psilocybe cubensis</name>
    <name type="common">Psychedelic mushroom</name>
    <name type="synonym">Stropharia cubensis</name>
    <dbReference type="NCBI Taxonomy" id="181762"/>
    <lineage>
        <taxon>Eukaryota</taxon>
        <taxon>Fungi</taxon>
        <taxon>Dikarya</taxon>
        <taxon>Basidiomycota</taxon>
        <taxon>Agaricomycotina</taxon>
        <taxon>Agaricomycetes</taxon>
        <taxon>Agaricomycetidae</taxon>
        <taxon>Agaricales</taxon>
        <taxon>Agaricineae</taxon>
        <taxon>Strophariaceae</taxon>
        <taxon>Psilocybe</taxon>
    </lineage>
</organism>
<name>A0A8H8CJ91_PSICU</name>
<feature type="signal peptide" evidence="1">
    <location>
        <begin position="1"/>
        <end position="23"/>
    </location>
</feature>